<dbReference type="GO" id="GO:0003677">
    <property type="term" value="F:DNA binding"/>
    <property type="evidence" value="ECO:0007669"/>
    <property type="project" value="UniProtKB-KW"/>
</dbReference>
<dbReference type="InterPro" id="IPR012340">
    <property type="entry name" value="NA-bd_OB-fold"/>
</dbReference>
<reference evidence="2" key="1">
    <citation type="journal article" date="2019" name="Sci. Rep.">
        <title>Draft genome of Tanacetum cinerariifolium, the natural source of mosquito coil.</title>
        <authorList>
            <person name="Yamashiro T."/>
            <person name="Shiraishi A."/>
            <person name="Satake H."/>
            <person name="Nakayama K."/>
        </authorList>
    </citation>
    <scope>NUCLEOTIDE SEQUENCE</scope>
</reference>
<evidence type="ECO:0000313" key="2">
    <source>
        <dbReference type="EMBL" id="GEV64860.1"/>
    </source>
</evidence>
<evidence type="ECO:0000256" key="1">
    <source>
        <dbReference type="SAM" id="SignalP"/>
    </source>
</evidence>
<feature type="signal peptide" evidence="1">
    <location>
        <begin position="1"/>
        <end position="22"/>
    </location>
</feature>
<dbReference type="Gene3D" id="2.40.50.140">
    <property type="entry name" value="Nucleic acid-binding proteins"/>
    <property type="match status" value="1"/>
</dbReference>
<feature type="chain" id="PRO_5025650460" evidence="1">
    <location>
        <begin position="23"/>
        <end position="316"/>
    </location>
</feature>
<protein>
    <submittedName>
        <fullName evidence="2">Replication protein A 70 kDa DNA-binding subunit C-like</fullName>
    </submittedName>
</protein>
<sequence>MMTHKLHLLLALMQLQILRTWLDTNLDCSLTKIRSCNDHGAPPKWKQVSEIAYCMKYAIHKTPKKWIDGMKLKPEFLSVDVKTRYKDDNAVDGYKWRFINICKESCEDENVVEAYEKTLYFYHGQMKQKKTKAVNHMISSYQYVGLINVVGNLRHCTTRRNIAYNFLWLKEESIYSVKNFLVHVNKKEFRQIRVTMWGGLGDILIEKRTFYVGLYPIVLRAVTVKLYNNRLYLSSTSSTLIIDDEKIPVLKQLKTDDSDVELTKEMLPADNTTPKAGTLENLLMIDKVVTKKGWNYPSYGGEKCKKGNIARKAGQF</sequence>
<keyword evidence="2" id="KW-0238">DNA-binding</keyword>
<gene>
    <name evidence="2" type="ORF">Tci_136837</name>
</gene>
<name>A0A699GPN8_TANCI</name>
<dbReference type="EMBL" id="BKCJ010029843">
    <property type="protein sequence ID" value="GEV64860.1"/>
    <property type="molecule type" value="Genomic_DNA"/>
</dbReference>
<proteinExistence type="predicted"/>
<keyword evidence="1" id="KW-0732">Signal</keyword>
<dbReference type="AlphaFoldDB" id="A0A699GPN8"/>
<organism evidence="2">
    <name type="scientific">Tanacetum cinerariifolium</name>
    <name type="common">Dalmatian daisy</name>
    <name type="synonym">Chrysanthemum cinerariifolium</name>
    <dbReference type="NCBI Taxonomy" id="118510"/>
    <lineage>
        <taxon>Eukaryota</taxon>
        <taxon>Viridiplantae</taxon>
        <taxon>Streptophyta</taxon>
        <taxon>Embryophyta</taxon>
        <taxon>Tracheophyta</taxon>
        <taxon>Spermatophyta</taxon>
        <taxon>Magnoliopsida</taxon>
        <taxon>eudicotyledons</taxon>
        <taxon>Gunneridae</taxon>
        <taxon>Pentapetalae</taxon>
        <taxon>asterids</taxon>
        <taxon>campanulids</taxon>
        <taxon>Asterales</taxon>
        <taxon>Asteraceae</taxon>
        <taxon>Asteroideae</taxon>
        <taxon>Anthemideae</taxon>
        <taxon>Anthemidinae</taxon>
        <taxon>Tanacetum</taxon>
    </lineage>
</organism>
<accession>A0A699GPN8</accession>
<comment type="caution">
    <text evidence="2">The sequence shown here is derived from an EMBL/GenBank/DDBJ whole genome shotgun (WGS) entry which is preliminary data.</text>
</comment>